<accession>A0A2T3NPF3</accession>
<dbReference type="GO" id="GO:0016301">
    <property type="term" value="F:kinase activity"/>
    <property type="evidence" value="ECO:0007669"/>
    <property type="project" value="UniProtKB-KW"/>
</dbReference>
<dbReference type="OrthoDB" id="9772100at2"/>
<keyword evidence="3" id="KW-1185">Reference proteome</keyword>
<dbReference type="InterPro" id="IPR000595">
    <property type="entry name" value="cNMP-bd_dom"/>
</dbReference>
<comment type="caution">
    <text evidence="2">The sequence shown here is derived from an EMBL/GenBank/DDBJ whole genome shotgun (WGS) entry which is preliminary data.</text>
</comment>
<evidence type="ECO:0000313" key="3">
    <source>
        <dbReference type="Proteomes" id="UP000240481"/>
    </source>
</evidence>
<evidence type="ECO:0000313" key="2">
    <source>
        <dbReference type="EMBL" id="PSW18131.1"/>
    </source>
</evidence>
<dbReference type="Proteomes" id="UP000240481">
    <property type="component" value="Unassembled WGS sequence"/>
</dbReference>
<dbReference type="AlphaFoldDB" id="A0A2T3NPF3"/>
<feature type="domain" description="Cyclic nucleotide-binding" evidence="1">
    <location>
        <begin position="1"/>
        <end position="103"/>
    </location>
</feature>
<organism evidence="2 3">
    <name type="scientific">Photobacterium swingsii</name>
    <dbReference type="NCBI Taxonomy" id="680026"/>
    <lineage>
        <taxon>Bacteria</taxon>
        <taxon>Pseudomonadati</taxon>
        <taxon>Pseudomonadota</taxon>
        <taxon>Gammaproteobacteria</taxon>
        <taxon>Vibrionales</taxon>
        <taxon>Vibrionaceae</taxon>
        <taxon>Photobacterium</taxon>
    </lineage>
</organism>
<proteinExistence type="predicted"/>
<dbReference type="Gene3D" id="2.60.120.10">
    <property type="entry name" value="Jelly Rolls"/>
    <property type="match status" value="1"/>
</dbReference>
<dbReference type="PROSITE" id="PS50042">
    <property type="entry name" value="CNMP_BINDING_3"/>
    <property type="match status" value="1"/>
</dbReference>
<sequence>MHQPEALQRIIDVYFREPSRTEAVKASTQVLTQGGFNDRLYWVKKGELSGYLTNETSGMTAKVFHVQQGMFVGVNSFFSKTLMSSTTVIAEKDSEIAWIDMSTSAVDTEQY</sequence>
<reference evidence="2 3" key="1">
    <citation type="submission" date="2018-01" db="EMBL/GenBank/DDBJ databases">
        <title>Whole genome sequencing of Histamine producing bacteria.</title>
        <authorList>
            <person name="Butler K."/>
        </authorList>
    </citation>
    <scope>NUCLEOTIDE SEQUENCE [LARGE SCALE GENOMIC DNA]</scope>
    <source>
        <strain evidence="2 3">DSM 24669</strain>
    </source>
</reference>
<feature type="non-terminal residue" evidence="2">
    <location>
        <position position="111"/>
    </location>
</feature>
<evidence type="ECO:0000259" key="1">
    <source>
        <dbReference type="PROSITE" id="PS50042"/>
    </source>
</evidence>
<dbReference type="EMBL" id="PYLZ01000039">
    <property type="protein sequence ID" value="PSW18131.1"/>
    <property type="molecule type" value="Genomic_DNA"/>
</dbReference>
<dbReference type="InterPro" id="IPR014710">
    <property type="entry name" value="RmlC-like_jellyroll"/>
</dbReference>
<keyword evidence="2" id="KW-0418">Kinase</keyword>
<protein>
    <submittedName>
        <fullName evidence="2">Histidine kinase</fullName>
    </submittedName>
</protein>
<dbReference type="Pfam" id="PF00027">
    <property type="entry name" value="cNMP_binding"/>
    <property type="match status" value="1"/>
</dbReference>
<dbReference type="SUPFAM" id="SSF51206">
    <property type="entry name" value="cAMP-binding domain-like"/>
    <property type="match status" value="1"/>
</dbReference>
<gene>
    <name evidence="2" type="ORF">C9I94_24610</name>
</gene>
<keyword evidence="2" id="KW-0808">Transferase</keyword>
<dbReference type="InterPro" id="IPR018490">
    <property type="entry name" value="cNMP-bd_dom_sf"/>
</dbReference>
<name>A0A2T3NPF3_9GAMM</name>